<feature type="compositionally biased region" description="Low complexity" evidence="1">
    <location>
        <begin position="156"/>
        <end position="185"/>
    </location>
</feature>
<evidence type="ECO:0000256" key="1">
    <source>
        <dbReference type="SAM" id="MobiDB-lite"/>
    </source>
</evidence>
<accession>A0A836C7K9</accession>
<protein>
    <recommendedName>
        <fullName evidence="4">RAP domain-containing protein</fullName>
    </recommendedName>
</protein>
<evidence type="ECO:0000313" key="2">
    <source>
        <dbReference type="EMBL" id="KAG2501882.1"/>
    </source>
</evidence>
<feature type="compositionally biased region" description="Low complexity" evidence="1">
    <location>
        <begin position="238"/>
        <end position="248"/>
    </location>
</feature>
<feature type="region of interest" description="Disordered" evidence="1">
    <location>
        <begin position="902"/>
        <end position="955"/>
    </location>
</feature>
<proteinExistence type="predicted"/>
<feature type="region of interest" description="Disordered" evidence="1">
    <location>
        <begin position="969"/>
        <end position="1057"/>
    </location>
</feature>
<organism evidence="2 3">
    <name type="scientific">Edaphochlamys debaryana</name>
    <dbReference type="NCBI Taxonomy" id="47281"/>
    <lineage>
        <taxon>Eukaryota</taxon>
        <taxon>Viridiplantae</taxon>
        <taxon>Chlorophyta</taxon>
        <taxon>core chlorophytes</taxon>
        <taxon>Chlorophyceae</taxon>
        <taxon>CS clade</taxon>
        <taxon>Chlamydomonadales</taxon>
        <taxon>Chlamydomonadales incertae sedis</taxon>
        <taxon>Edaphochlamys</taxon>
    </lineage>
</organism>
<feature type="compositionally biased region" description="Polar residues" evidence="1">
    <location>
        <begin position="77"/>
        <end position="88"/>
    </location>
</feature>
<feature type="compositionally biased region" description="Low complexity" evidence="1">
    <location>
        <begin position="197"/>
        <end position="225"/>
    </location>
</feature>
<feature type="region of interest" description="Disordered" evidence="1">
    <location>
        <begin position="238"/>
        <end position="257"/>
    </location>
</feature>
<reference evidence="2" key="1">
    <citation type="journal article" date="2020" name="bioRxiv">
        <title>Comparative genomics of Chlamydomonas.</title>
        <authorList>
            <person name="Craig R.J."/>
            <person name="Hasan A.R."/>
            <person name="Ness R.W."/>
            <person name="Keightley P.D."/>
        </authorList>
    </citation>
    <scope>NUCLEOTIDE SEQUENCE</scope>
    <source>
        <strain evidence="2">CCAP 11/70</strain>
    </source>
</reference>
<dbReference type="EMBL" id="JAEHOE010000001">
    <property type="protein sequence ID" value="KAG2501882.1"/>
    <property type="molecule type" value="Genomic_DNA"/>
</dbReference>
<gene>
    <name evidence="2" type="ORF">HYH03_000380</name>
</gene>
<feature type="region of interest" description="Disordered" evidence="1">
    <location>
        <begin position="767"/>
        <end position="792"/>
    </location>
</feature>
<evidence type="ECO:0008006" key="4">
    <source>
        <dbReference type="Google" id="ProtNLM"/>
    </source>
</evidence>
<keyword evidence="3" id="KW-1185">Reference proteome</keyword>
<feature type="compositionally biased region" description="Low complexity" evidence="1">
    <location>
        <begin position="995"/>
        <end position="1014"/>
    </location>
</feature>
<sequence length="1281" mass="129339">MSVPSRLRWLLPGHGFAPALALQGRELLQTKGTGGISDSLLAALQHAWPSAASPARQLSTTSAAHPTEHPSADPRPQEQSGPNTSPISTGAGGGGDGGEAGWLRSTSLRQQRRKEAEALRSRLERVRASLVAQAEAEAGTGPVSGSECMNVAGEGAAGAATGPGRSARPEAAAAEALAEGAAPPLHWRSRPPPARPPALAAPAASTSPPDPAAPAAHPASEAAAPTMTAERVNLTADPSTASASALSSPSPPEPEPDLLDLIARLRTLRDAEGLLALEGRRFAPPHAAALLGALPALDRRGSNAGVRVRELLRLLTQGTLYGVEDVTGPALARCVASYAALSYAPSEAVPQICTALLAYYSRKLRSCGGQDLADLAWGLATLEGVYGDMHQAIKRPSYTAKLAPGARIVGRVRAVPAPDGASGGADAAKALTAGAQGDEGSSLGVDGEGKVEERQGKEGQAAAGAGAGAGAGTGAVSQGAPAPATRGEAGAGAGKLTAVGKRPKRVQDEIWMVPVAMAKIWERLAAAAGSKAAAGQLEGEQLAKLAWAYTRVGQRDEQLFDSLAAAAFDLLQPFLERAAAAADSAAAAAGSSRAGASAAAAAVNAAILAGGPAPFDAATVTYLAWSFVESGYGVRHRALLAALAAVAAPYKGEYRNDQIASLARSYAAAGHYDPELCAAFAMVASRRMAHLSGAQAAALLGSLAALRHAHEGLGPELARAARSGALKPAPQEAAELLWAVAQLGLDRPAPADGAALGLGVGTTAADPAAASAATSRRRPRSRRARAPAHPSAAAPLVRALQGHCGELTPRDVARSLWATGVLVRDLLASGDGAAAAALAEELAAAAARFPEEAYGSDDLLGLYGGAQLIGEMKGALEAARRVAAVAADGPGAAATAAAAARAADGEGGRVSGGWTDSDSGTDADEADGDAWAGDGRSPPTRPSSPGMRPADSQSRERLFAVPAAAIGGRSAARSRGYTTAAAGPGASEVPGEGAGDTASAAAAAAEGAAPWGVATEPSRGVGRDRRETGRRQGQRHGVDRDPKYEDPLDSSWSDVDWDSIVVPPPSAAAAAASGANVDTVGAHDVSVRKVYDEAAGRELWEVVDDGRADRRAGATAGGDDGADEDPAAALLPPALLVACQQAADGWAAAEAARLEAAEAGDAELWRLEVAVALRDLTGSDPLPRWRPPRAPALADLLLLPPAAAEPGGRAPPPVALLLLGPEAATRNPPYLPLGSTRARQALLEATGLRVVRLPRFLWRMAGQTPEEQACLLASLLGPMRR</sequence>
<feature type="compositionally biased region" description="Acidic residues" evidence="1">
    <location>
        <begin position="919"/>
        <end position="928"/>
    </location>
</feature>
<comment type="caution">
    <text evidence="2">The sequence shown here is derived from an EMBL/GenBank/DDBJ whole genome shotgun (WGS) entry which is preliminary data.</text>
</comment>
<feature type="region of interest" description="Disordered" evidence="1">
    <location>
        <begin position="419"/>
        <end position="499"/>
    </location>
</feature>
<feature type="compositionally biased region" description="Basic and acidic residues" evidence="1">
    <location>
        <begin position="447"/>
        <end position="457"/>
    </location>
</feature>
<dbReference type="InterPro" id="IPR051425">
    <property type="entry name" value="Formin_Homology"/>
</dbReference>
<feature type="region of interest" description="Disordered" evidence="1">
    <location>
        <begin position="156"/>
        <end position="226"/>
    </location>
</feature>
<dbReference type="OrthoDB" id="545891at2759"/>
<feature type="compositionally biased region" description="Low complexity" evidence="1">
    <location>
        <begin position="929"/>
        <end position="949"/>
    </location>
</feature>
<feature type="compositionally biased region" description="Low complexity" evidence="1">
    <location>
        <begin position="419"/>
        <end position="438"/>
    </location>
</feature>
<feature type="compositionally biased region" description="Basic and acidic residues" evidence="1">
    <location>
        <begin position="1021"/>
        <end position="1046"/>
    </location>
</feature>
<name>A0A836C7K9_9CHLO</name>
<evidence type="ECO:0000313" key="3">
    <source>
        <dbReference type="Proteomes" id="UP000612055"/>
    </source>
</evidence>
<dbReference type="Proteomes" id="UP000612055">
    <property type="component" value="Unassembled WGS sequence"/>
</dbReference>
<feature type="compositionally biased region" description="Basic and acidic residues" evidence="1">
    <location>
        <begin position="66"/>
        <end position="76"/>
    </location>
</feature>
<feature type="compositionally biased region" description="Basic residues" evidence="1">
    <location>
        <begin position="775"/>
        <end position="786"/>
    </location>
</feature>
<feature type="region of interest" description="Disordered" evidence="1">
    <location>
        <begin position="52"/>
        <end position="102"/>
    </location>
</feature>
<dbReference type="PANTHER" id="PTHR45725">
    <property type="entry name" value="FORMIN HOMOLOGY 2 FAMILY MEMBER"/>
    <property type="match status" value="1"/>
</dbReference>
<feature type="compositionally biased region" description="Gly residues" evidence="1">
    <location>
        <begin position="90"/>
        <end position="100"/>
    </location>
</feature>
<dbReference type="PANTHER" id="PTHR45725:SF18">
    <property type="entry name" value="ORC1-LIKE AAA ATPASE DOMAIN-CONTAINING PROTEIN"/>
    <property type="match status" value="1"/>
</dbReference>